<protein>
    <recommendedName>
        <fullName evidence="14">RecF/RecN/SMC N-terminal domain-containing protein</fullName>
    </recommendedName>
</protein>
<dbReference type="Proteomes" id="UP000027222">
    <property type="component" value="Unassembled WGS sequence"/>
</dbReference>
<dbReference type="GO" id="GO:0035861">
    <property type="term" value="C:site of double-strand break"/>
    <property type="evidence" value="ECO:0007669"/>
    <property type="project" value="TreeGrafter"/>
</dbReference>
<feature type="coiled-coil region" evidence="12">
    <location>
        <begin position="356"/>
        <end position="438"/>
    </location>
</feature>
<dbReference type="InterPro" id="IPR027417">
    <property type="entry name" value="P-loop_NTPase"/>
</dbReference>
<dbReference type="Pfam" id="PF02463">
    <property type="entry name" value="SMC_N"/>
    <property type="match status" value="1"/>
</dbReference>
<gene>
    <name evidence="15" type="ORF">GALMADRAFT_238908</name>
</gene>
<dbReference type="SUPFAM" id="SSF57997">
    <property type="entry name" value="Tropomyosin"/>
    <property type="match status" value="1"/>
</dbReference>
<dbReference type="PANTHER" id="PTHR19306:SF6">
    <property type="entry name" value="STRUCTURAL MAINTENANCE OF CHROMOSOMES PROTEIN 6"/>
    <property type="match status" value="1"/>
</dbReference>
<evidence type="ECO:0000256" key="4">
    <source>
        <dbReference type="ARBA" id="ARBA00022454"/>
    </source>
</evidence>
<comment type="similarity">
    <text evidence="3">Belongs to the SMC family. SMC6 subfamily.</text>
</comment>
<dbReference type="SUPFAM" id="SSF52540">
    <property type="entry name" value="P-loop containing nucleoside triphosphate hydrolases"/>
    <property type="match status" value="1"/>
</dbReference>
<name>A0A067TIW9_GALM3</name>
<dbReference type="OrthoDB" id="10072614at2759"/>
<evidence type="ECO:0000256" key="5">
    <source>
        <dbReference type="ARBA" id="ARBA00022741"/>
    </source>
</evidence>
<dbReference type="GO" id="GO:0000724">
    <property type="term" value="P:double-strand break repair via homologous recombination"/>
    <property type="evidence" value="ECO:0007669"/>
    <property type="project" value="TreeGrafter"/>
</dbReference>
<evidence type="ECO:0000256" key="9">
    <source>
        <dbReference type="ARBA" id="ARBA00023172"/>
    </source>
</evidence>
<evidence type="ECO:0000313" key="15">
    <source>
        <dbReference type="EMBL" id="KDR83091.1"/>
    </source>
</evidence>
<dbReference type="Gene3D" id="3.40.50.300">
    <property type="entry name" value="P-loop containing nucleotide triphosphate hydrolases"/>
    <property type="match status" value="2"/>
</dbReference>
<evidence type="ECO:0000256" key="7">
    <source>
        <dbReference type="ARBA" id="ARBA00022840"/>
    </source>
</evidence>
<dbReference type="GO" id="GO:0030915">
    <property type="term" value="C:Smc5-Smc6 complex"/>
    <property type="evidence" value="ECO:0007669"/>
    <property type="project" value="TreeGrafter"/>
</dbReference>
<accession>A0A067TIW9</accession>
<dbReference type="GO" id="GO:0003697">
    <property type="term" value="F:single-stranded DNA binding"/>
    <property type="evidence" value="ECO:0007669"/>
    <property type="project" value="TreeGrafter"/>
</dbReference>
<evidence type="ECO:0000256" key="2">
    <source>
        <dbReference type="ARBA" id="ARBA00004286"/>
    </source>
</evidence>
<feature type="coiled-coil region" evidence="12">
    <location>
        <begin position="859"/>
        <end position="921"/>
    </location>
</feature>
<organism evidence="15 16">
    <name type="scientific">Galerina marginata (strain CBS 339.88)</name>
    <dbReference type="NCBI Taxonomy" id="685588"/>
    <lineage>
        <taxon>Eukaryota</taxon>
        <taxon>Fungi</taxon>
        <taxon>Dikarya</taxon>
        <taxon>Basidiomycota</taxon>
        <taxon>Agaricomycotina</taxon>
        <taxon>Agaricomycetes</taxon>
        <taxon>Agaricomycetidae</taxon>
        <taxon>Agaricales</taxon>
        <taxon>Agaricineae</taxon>
        <taxon>Strophariaceae</taxon>
        <taxon>Galerina</taxon>
    </lineage>
</organism>
<feature type="coiled-coil region" evidence="12">
    <location>
        <begin position="746"/>
        <end position="830"/>
    </location>
</feature>
<dbReference type="GO" id="GO:0005634">
    <property type="term" value="C:nucleus"/>
    <property type="evidence" value="ECO:0007669"/>
    <property type="project" value="UniProtKB-SubCell"/>
</dbReference>
<evidence type="ECO:0000256" key="1">
    <source>
        <dbReference type="ARBA" id="ARBA00004123"/>
    </source>
</evidence>
<dbReference type="STRING" id="685588.A0A067TIW9"/>
<feature type="compositionally biased region" description="Acidic residues" evidence="13">
    <location>
        <begin position="67"/>
        <end position="81"/>
    </location>
</feature>
<keyword evidence="4" id="KW-0158">Chromosome</keyword>
<keyword evidence="8 12" id="KW-0175">Coiled coil</keyword>
<evidence type="ECO:0000259" key="14">
    <source>
        <dbReference type="Pfam" id="PF02463"/>
    </source>
</evidence>
<feature type="coiled-coil region" evidence="12">
    <location>
        <begin position="475"/>
        <end position="544"/>
    </location>
</feature>
<keyword evidence="5" id="KW-0547">Nucleotide-binding</keyword>
<feature type="coiled-coil region" evidence="12">
    <location>
        <begin position="960"/>
        <end position="994"/>
    </location>
</feature>
<dbReference type="PANTHER" id="PTHR19306">
    <property type="entry name" value="STRUCTURAL MAINTENANCE OF CHROMOSOMES 5,6 SMC5, SMC6"/>
    <property type="match status" value="1"/>
</dbReference>
<feature type="region of interest" description="Disordered" evidence="13">
    <location>
        <begin position="1"/>
        <end position="93"/>
    </location>
</feature>
<comment type="subcellular location">
    <subcellularLocation>
        <location evidence="2">Chromosome</location>
    </subcellularLocation>
    <subcellularLocation>
        <location evidence="1">Nucleus</location>
    </subcellularLocation>
</comment>
<dbReference type="AlphaFoldDB" id="A0A067TIW9"/>
<keyword evidence="11" id="KW-0539">Nucleus</keyword>
<dbReference type="GO" id="GO:0005524">
    <property type="term" value="F:ATP binding"/>
    <property type="evidence" value="ECO:0007669"/>
    <property type="project" value="UniProtKB-KW"/>
</dbReference>
<proteinExistence type="inferred from homology"/>
<keyword evidence="6" id="KW-0227">DNA damage</keyword>
<evidence type="ECO:0000256" key="11">
    <source>
        <dbReference type="ARBA" id="ARBA00023242"/>
    </source>
</evidence>
<sequence>MPKRQHKAAIDSDEEEPQHSQASSKRARTADNSEDEDAPRTRARRTREKRPANGKTNGKGKARATESDEDERSEEEDEDGQDSQPREELDDEEFERIHGEKLEVHLANRRKVAGGVAEHGIIEYIEMHQFMCHKYLRFTFGPQINFIIGHNGSGKSAVLSAITVALGGKATSTGRGNGLKSFIREGQGSSEVTIHIKNQGEEAFKPKEYGKTIVITRKFTKEGSSSWKIKSKDNKVISTKKEELAAICDHMNIQVDNPMNVLTQDSARQFLSASQPQDKYKFFLRGTQLSQLSDEYDICMTNITQTAKLLLVKKEALPDLRARLREVTARYDEAAKAREQKRRVDDLKKELAWSHVSAKEAEMEKKTEEVAKLARRLPEIEKRVQLAQVEFDAATKQVTKFEQEINDLEGVDDLNVRKTELQDEMRANKTRLMDLNNDLKQIDASTLAINKQIEGLEKSMGEEARRMAVNTQGKQEETQRKLEGARTNISSLEAEIGELIRERKDKGTTAESREAQGRELERKLKDLQDTIGNCEATISRAKQMEKDALVPYGKDIKHVLEKIKTMRWHGELPLGPLGMYVKAKDPRTWGELLRNQLGNYLLAFAVTDARDRPQLKQLLSNYGNPRTTILIYQQDLFDYRSGEPPEHLLTVLRALEITDPYVMRILINQAHIETQILSVTRFEAQQTLQTLRGGSAWTNDKMAVRVFPEGGVFSSTLNFRPMGGAMSLLLTGRDGATEVQHISGQKAEAEAEYNSINGQVRQLKAEYVECRQAIDKINKQEDSLQRQLRNAKVEFANLQEEANEELPAGLAGFEDAKQEAEREKASFFEQFTAISTQKGAVDEAQKQLLYQMNDIKALLNDFEDKRASITKKAEDAVEARMNAQNTMNHYRAKCTEEKRKVEVAEAAAKLLEEEFASWRKKALEYCTQVPNPRKTEEVQRHLDSVQKALKEREKVQGASVDDLAQEVNKAKVNYDKAQTELKQMSTLNKQLKASLLIRLNKWQEFRRHIALRCKHVFMFHLSQRGYYGKILFNHEHGTLTLRVQTDDQLQTQGTRDKDPRSLSGGEKSFSTICLLLSLWECIGCPLRCLDEFDVFMDAVNRRISMKMMIDTANTSDKKQYILITPQDMTNVTLGPSVRVLRMTDPERGNGTLPFGAS</sequence>
<feature type="domain" description="RecF/RecN/SMC N-terminal" evidence="14">
    <location>
        <begin position="122"/>
        <end position="1127"/>
    </location>
</feature>
<feature type="region of interest" description="Disordered" evidence="13">
    <location>
        <begin position="1047"/>
        <end position="1066"/>
    </location>
</feature>
<dbReference type="EMBL" id="KL142369">
    <property type="protein sequence ID" value="KDR83091.1"/>
    <property type="molecule type" value="Genomic_DNA"/>
</dbReference>
<dbReference type="GO" id="GO:0003684">
    <property type="term" value="F:damaged DNA binding"/>
    <property type="evidence" value="ECO:0007669"/>
    <property type="project" value="TreeGrafter"/>
</dbReference>
<evidence type="ECO:0000313" key="16">
    <source>
        <dbReference type="Proteomes" id="UP000027222"/>
    </source>
</evidence>
<evidence type="ECO:0000256" key="13">
    <source>
        <dbReference type="SAM" id="MobiDB-lite"/>
    </source>
</evidence>
<evidence type="ECO:0000256" key="3">
    <source>
        <dbReference type="ARBA" id="ARBA00006793"/>
    </source>
</evidence>
<dbReference type="HOGENOM" id="CLU_009063_0_0_1"/>
<keyword evidence="16" id="KW-1185">Reference proteome</keyword>
<reference evidence="16" key="1">
    <citation type="journal article" date="2014" name="Proc. Natl. Acad. Sci. U.S.A.">
        <title>Extensive sampling of basidiomycete genomes demonstrates inadequacy of the white-rot/brown-rot paradigm for wood decay fungi.</title>
        <authorList>
            <person name="Riley R."/>
            <person name="Salamov A.A."/>
            <person name="Brown D.W."/>
            <person name="Nagy L.G."/>
            <person name="Floudas D."/>
            <person name="Held B.W."/>
            <person name="Levasseur A."/>
            <person name="Lombard V."/>
            <person name="Morin E."/>
            <person name="Otillar R."/>
            <person name="Lindquist E.A."/>
            <person name="Sun H."/>
            <person name="LaButti K.M."/>
            <person name="Schmutz J."/>
            <person name="Jabbour D."/>
            <person name="Luo H."/>
            <person name="Baker S.E."/>
            <person name="Pisabarro A.G."/>
            <person name="Walton J.D."/>
            <person name="Blanchette R.A."/>
            <person name="Henrissat B."/>
            <person name="Martin F."/>
            <person name="Cullen D."/>
            <person name="Hibbett D.S."/>
            <person name="Grigoriev I.V."/>
        </authorList>
    </citation>
    <scope>NUCLEOTIDE SEQUENCE [LARGE SCALE GENOMIC DNA]</scope>
    <source>
        <strain evidence="16">CBS 339.88</strain>
    </source>
</reference>
<evidence type="ECO:0000256" key="6">
    <source>
        <dbReference type="ARBA" id="ARBA00022763"/>
    </source>
</evidence>
<keyword evidence="10" id="KW-0234">DNA repair</keyword>
<keyword evidence="7" id="KW-0067">ATP-binding</keyword>
<evidence type="ECO:0000256" key="12">
    <source>
        <dbReference type="SAM" id="Coils"/>
    </source>
</evidence>
<evidence type="ECO:0000256" key="10">
    <source>
        <dbReference type="ARBA" id="ARBA00023204"/>
    </source>
</evidence>
<dbReference type="InterPro" id="IPR003395">
    <property type="entry name" value="RecF/RecN/SMC_N"/>
</dbReference>
<evidence type="ECO:0000256" key="8">
    <source>
        <dbReference type="ARBA" id="ARBA00023054"/>
    </source>
</evidence>
<keyword evidence="9" id="KW-0233">DNA recombination</keyword>